<proteinExistence type="predicted"/>
<evidence type="ECO:0000259" key="7">
    <source>
        <dbReference type="Pfam" id="PF00535"/>
    </source>
</evidence>
<organism evidence="8 9">
    <name type="scientific">Aspergillus pseudonomiae</name>
    <dbReference type="NCBI Taxonomy" id="1506151"/>
    <lineage>
        <taxon>Eukaryota</taxon>
        <taxon>Fungi</taxon>
        <taxon>Dikarya</taxon>
        <taxon>Ascomycota</taxon>
        <taxon>Pezizomycotina</taxon>
        <taxon>Eurotiomycetes</taxon>
        <taxon>Eurotiomycetidae</taxon>
        <taxon>Eurotiales</taxon>
        <taxon>Aspergillaceae</taxon>
        <taxon>Aspergillus</taxon>
        <taxon>Aspergillus subgen. Circumdati</taxon>
    </lineage>
</organism>
<dbReference type="PANTHER" id="PTHR43867">
    <property type="entry name" value="CELLULOSE SYNTHASE CATALYTIC SUBUNIT A [UDP-FORMING]"/>
    <property type="match status" value="1"/>
</dbReference>
<dbReference type="EMBL" id="ML736748">
    <property type="protein sequence ID" value="KAE8407424.1"/>
    <property type="molecule type" value="Genomic_DNA"/>
</dbReference>
<dbReference type="SUPFAM" id="SSF53448">
    <property type="entry name" value="Nucleotide-diphospho-sugar transferases"/>
    <property type="match status" value="1"/>
</dbReference>
<name>A0A5N6IGH2_9EURO</name>
<dbReference type="GO" id="GO:0016020">
    <property type="term" value="C:membrane"/>
    <property type="evidence" value="ECO:0007669"/>
    <property type="project" value="UniProtKB-SubCell"/>
</dbReference>
<keyword evidence="6" id="KW-0472">Membrane</keyword>
<dbReference type="InterPro" id="IPR001173">
    <property type="entry name" value="Glyco_trans_2-like"/>
</dbReference>
<accession>A0A5N7DM06</accession>
<dbReference type="GeneID" id="43673477"/>
<dbReference type="CDD" id="cd06421">
    <property type="entry name" value="CESA_CelA_like"/>
    <property type="match status" value="1"/>
</dbReference>
<dbReference type="InterPro" id="IPR029044">
    <property type="entry name" value="Nucleotide-diphossugar_trans"/>
</dbReference>
<evidence type="ECO:0000256" key="1">
    <source>
        <dbReference type="ARBA" id="ARBA00004141"/>
    </source>
</evidence>
<dbReference type="AlphaFoldDB" id="A0A5N6IGH2"/>
<protein>
    <submittedName>
        <fullName evidence="8">Nucleotide-diphospho-sugar transferase</fullName>
    </submittedName>
</protein>
<comment type="subcellular location">
    <subcellularLocation>
        <location evidence="1">Membrane</location>
        <topology evidence="1">Multi-pass membrane protein</topology>
    </subcellularLocation>
</comment>
<dbReference type="RefSeq" id="XP_031944743.1">
    <property type="nucleotide sequence ID" value="XM_032088786.1"/>
</dbReference>
<keyword evidence="9" id="KW-1185">Reference proteome</keyword>
<dbReference type="InterPro" id="IPR050321">
    <property type="entry name" value="Glycosyltr_2/OpgH_subfam"/>
</dbReference>
<evidence type="ECO:0000256" key="3">
    <source>
        <dbReference type="ARBA" id="ARBA00022679"/>
    </source>
</evidence>
<evidence type="ECO:0000313" key="8">
    <source>
        <dbReference type="EMBL" id="KAE8407424.1"/>
    </source>
</evidence>
<keyword evidence="4" id="KW-0812">Transmembrane</keyword>
<evidence type="ECO:0000256" key="2">
    <source>
        <dbReference type="ARBA" id="ARBA00022676"/>
    </source>
</evidence>
<keyword evidence="5" id="KW-1133">Transmembrane helix</keyword>
<keyword evidence="2" id="KW-0328">Glycosyltransferase</keyword>
<feature type="domain" description="Glycosyltransferase 2-like" evidence="7">
    <location>
        <begin position="88"/>
        <end position="262"/>
    </location>
</feature>
<accession>A0A5N6IGH2</accession>
<evidence type="ECO:0000256" key="4">
    <source>
        <dbReference type="ARBA" id="ARBA00022692"/>
    </source>
</evidence>
<evidence type="ECO:0000256" key="5">
    <source>
        <dbReference type="ARBA" id="ARBA00022989"/>
    </source>
</evidence>
<dbReference type="PANTHER" id="PTHR43867:SF7">
    <property type="entry name" value="CELLULOSE SYNTHASE (EUROFUNG)"/>
    <property type="match status" value="1"/>
</dbReference>
<gene>
    <name evidence="8" type="ORF">BDV37DRAFT_290728</name>
</gene>
<dbReference type="Gene3D" id="3.90.550.10">
    <property type="entry name" value="Spore Coat Polysaccharide Biosynthesis Protein SpsA, Chain A"/>
    <property type="match status" value="1"/>
</dbReference>
<sequence length="597" mass="67166">METAFTLFAQKHAGRVRLAGLLFLTVYIATRLSCLIFAAQTNCWMWMIFIFEFLYSYQSLGIELPQNPGKTTKRLHLATETALPSVDIFLPCCGEPLDMLLDTIRAICVIDYPKSSFRILVLDDGNSMQLREAMEELRDTWPNLLYYSRGIKPSQKVFAKAGNLNHALFDIHGEMEQPPEFIVGFDSDFFPAPNFLRATLPHLLKDDTIGLVSAHQDFYNLPLGDPLGQDLAFCREIIFPVRNELGSSIATGSGFVMRRQLAIQVGGFPTINEIEDVTLSVILPAYGKRVLALEEMLQLGRVPTSLEGHVWQRRRWVTGCTQMIATPWAASKESIPSASRSLLTWIGLACLWGPLSHSVGCAMIIPALISGQHLVPSMFLRLQIALSLVTFGLVWLYECLKAAATGFRLPTFAHLHDLWMCADQLCTVIGFHVFRSQDGRCLVTGNSQNNWNNANNMSTRLAQLKCDLWDCRVGFNLLFTLGTLTGIIYSAIASIESNSRWQIYAMTTLLFPPVTLICYITLSCHMAALRCVVWPPRYPPRDVTLDTHPSDVRAVFPCEEVRQYNARQRLAPLGYRGHLLLIPAYVTVMAMMYFLYL</sequence>
<dbReference type="Proteomes" id="UP000325579">
    <property type="component" value="Unassembled WGS sequence"/>
</dbReference>
<dbReference type="Pfam" id="PF00535">
    <property type="entry name" value="Glycos_transf_2"/>
    <property type="match status" value="1"/>
</dbReference>
<evidence type="ECO:0000313" key="9">
    <source>
        <dbReference type="Proteomes" id="UP000325579"/>
    </source>
</evidence>
<dbReference type="OrthoDB" id="72851at2759"/>
<dbReference type="GO" id="GO:0016757">
    <property type="term" value="F:glycosyltransferase activity"/>
    <property type="evidence" value="ECO:0007669"/>
    <property type="project" value="UniProtKB-KW"/>
</dbReference>
<keyword evidence="3 8" id="KW-0808">Transferase</keyword>
<reference evidence="8 9" key="1">
    <citation type="submission" date="2019-04" db="EMBL/GenBank/DDBJ databases">
        <authorList>
            <consortium name="DOE Joint Genome Institute"/>
            <person name="Mondo S."/>
            <person name="Kjaerbolling I."/>
            <person name="Vesth T."/>
            <person name="Frisvad J.C."/>
            <person name="Nybo J.L."/>
            <person name="Theobald S."/>
            <person name="Kildgaard S."/>
            <person name="Isbrandt T."/>
            <person name="Kuo A."/>
            <person name="Sato A."/>
            <person name="Lyhne E.K."/>
            <person name="Kogle M.E."/>
            <person name="Wiebenga A."/>
            <person name="Kun R.S."/>
            <person name="Lubbers R.J."/>
            <person name="Makela M.R."/>
            <person name="Barry K."/>
            <person name="Chovatia M."/>
            <person name="Clum A."/>
            <person name="Daum C."/>
            <person name="Haridas S."/>
            <person name="He G."/>
            <person name="LaButti K."/>
            <person name="Lipzen A."/>
            <person name="Riley R."/>
            <person name="Salamov A."/>
            <person name="Simmons B.A."/>
            <person name="Magnuson J.K."/>
            <person name="Henrissat B."/>
            <person name="Mortensen U.H."/>
            <person name="Larsen T.O."/>
            <person name="Devries R.P."/>
            <person name="Grigoriev I.V."/>
            <person name="Machida M."/>
            <person name="Baker S.E."/>
            <person name="Andersen M.R."/>
            <person name="Cantor M.N."/>
            <person name="Hua S.X."/>
        </authorList>
    </citation>
    <scope>NUCLEOTIDE SEQUENCE [LARGE SCALE GENOMIC DNA]</scope>
    <source>
        <strain evidence="8 9">CBS 119388</strain>
    </source>
</reference>
<evidence type="ECO:0000256" key="6">
    <source>
        <dbReference type="ARBA" id="ARBA00023136"/>
    </source>
</evidence>